<feature type="signal peptide" evidence="1">
    <location>
        <begin position="1"/>
        <end position="22"/>
    </location>
</feature>
<organism evidence="2 3">
    <name type="scientific">Afipia clevelandensis ATCC 49720</name>
    <dbReference type="NCBI Taxonomy" id="883079"/>
    <lineage>
        <taxon>Bacteria</taxon>
        <taxon>Pseudomonadati</taxon>
        <taxon>Pseudomonadota</taxon>
        <taxon>Alphaproteobacteria</taxon>
        <taxon>Hyphomicrobiales</taxon>
        <taxon>Nitrobacteraceae</taxon>
        <taxon>Afipia</taxon>
    </lineage>
</organism>
<name>K8P8M0_9BRAD</name>
<dbReference type="InterPro" id="IPR058110">
    <property type="entry name" value="GCG_CRPN_dom"/>
</dbReference>
<feature type="chain" id="PRO_5003919565" evidence="1">
    <location>
        <begin position="23"/>
        <end position="86"/>
    </location>
</feature>
<protein>
    <submittedName>
        <fullName evidence="2">Uncharacterized protein</fullName>
    </submittedName>
</protein>
<dbReference type="OrthoDB" id="8457022at2"/>
<dbReference type="Proteomes" id="UP000001095">
    <property type="component" value="Unassembled WGS sequence"/>
</dbReference>
<gene>
    <name evidence="2" type="ORF">HMPREF9696_01381</name>
</gene>
<keyword evidence="3" id="KW-1185">Reference proteome</keyword>
<keyword evidence="1" id="KW-0732">Signal</keyword>
<accession>K8P8M0</accession>
<dbReference type="HOGENOM" id="CLU_181309_0_0_5"/>
<evidence type="ECO:0000256" key="1">
    <source>
        <dbReference type="SAM" id="SignalP"/>
    </source>
</evidence>
<evidence type="ECO:0000313" key="2">
    <source>
        <dbReference type="EMBL" id="EKS38912.1"/>
    </source>
</evidence>
<dbReference type="NCBIfam" id="NF047412">
    <property type="entry name" value="sig_GCG_CRPN_rpt"/>
    <property type="match status" value="1"/>
</dbReference>
<dbReference type="RefSeq" id="WP_002712247.1">
    <property type="nucleotide sequence ID" value="NZ_KB375281.1"/>
</dbReference>
<dbReference type="PATRIC" id="fig|883079.3.peg.1399"/>
<sequence length="86" mass="8981">MKTLFAAALLAATAAGFSAANAMPAGPVSGPAVDVIQVAGGCGPGFHRGPYGGCRANRGRVVVVRPPVVRKCRYWGPGRRVCRTWW</sequence>
<proteinExistence type="predicted"/>
<dbReference type="EMBL" id="AGWY01000006">
    <property type="protein sequence ID" value="EKS38912.1"/>
    <property type="molecule type" value="Genomic_DNA"/>
</dbReference>
<dbReference type="AlphaFoldDB" id="K8P8M0"/>
<comment type="caution">
    <text evidence="2">The sequence shown here is derived from an EMBL/GenBank/DDBJ whole genome shotgun (WGS) entry which is preliminary data.</text>
</comment>
<reference evidence="2 3" key="1">
    <citation type="submission" date="2012-04" db="EMBL/GenBank/DDBJ databases">
        <title>The Genome Sequence of Afipia clevelandensis ATCC 49720.</title>
        <authorList>
            <consortium name="The Broad Institute Genome Sequencing Platform"/>
            <person name="Earl A."/>
            <person name="Ward D."/>
            <person name="Feldgarden M."/>
            <person name="Gevers D."/>
            <person name="Huys G."/>
            <person name="Walker B."/>
            <person name="Young S.K."/>
            <person name="Zeng Q."/>
            <person name="Gargeya S."/>
            <person name="Fitzgerald M."/>
            <person name="Haas B."/>
            <person name="Abouelleil A."/>
            <person name="Alvarado L."/>
            <person name="Arachchi H.M."/>
            <person name="Berlin A."/>
            <person name="Chapman S.B."/>
            <person name="Goldberg J."/>
            <person name="Griggs A."/>
            <person name="Gujja S."/>
            <person name="Hansen M."/>
            <person name="Howarth C."/>
            <person name="Imamovic A."/>
            <person name="Larimer J."/>
            <person name="McCowen C."/>
            <person name="Montmayeur A."/>
            <person name="Murphy C."/>
            <person name="Neiman D."/>
            <person name="Pearson M."/>
            <person name="Priest M."/>
            <person name="Roberts A."/>
            <person name="Saif S."/>
            <person name="Shea T."/>
            <person name="Sisk P."/>
            <person name="Sykes S."/>
            <person name="Wortman J."/>
            <person name="Nusbaum C."/>
            <person name="Birren B."/>
        </authorList>
    </citation>
    <scope>NUCLEOTIDE SEQUENCE [LARGE SCALE GENOMIC DNA]</scope>
    <source>
        <strain evidence="2 3">ATCC 49720</strain>
    </source>
</reference>
<evidence type="ECO:0000313" key="3">
    <source>
        <dbReference type="Proteomes" id="UP000001095"/>
    </source>
</evidence>